<accession>A0A0W8IJ15</accession>
<sequence length="325" mass="34971">MPAPRPVPAPLLPGPFTAAEADALGVTDSQRRGLRYRTLSRGVHEVVRHGPGTDVEGAARSAVLAGARPVLALTPGGALSHASAGIVWNLRLPRRLQDVAPIHITRADDGVPPRRRGVAGHHADLAPWETVRVAGVEVTVPVRTLLDLAPVLGPDELVVCVDGAVCEHRHGLRSGVPPLLPKAELMRLLVRYTGRRGVRMLRIAAELSAQGADSAPETRLRLLLGEHGIEEVETDRRVVAPDGTEVLPDLAVESARVSIQYEGAHHDRAGQREIDIRRQRRTEAAGWTEVRITHRDLVEDVVTPCGTVPRAVALVRAAIRGRPVS</sequence>
<proteinExistence type="predicted"/>
<comment type="caution">
    <text evidence="1">The sequence shown here is derived from an EMBL/GenBank/DDBJ whole genome shotgun (WGS) entry which is preliminary data.</text>
</comment>
<dbReference type="RefSeq" id="WP_058873853.1">
    <property type="nucleotide sequence ID" value="NZ_LQBK01000011.1"/>
</dbReference>
<gene>
    <name evidence="1" type="ORF">AVL61_08725</name>
</gene>
<dbReference type="AlphaFoldDB" id="A0A0W8IJ15"/>
<reference evidence="2" key="1">
    <citation type="submission" date="2015-12" db="EMBL/GenBank/DDBJ databases">
        <authorList>
            <person name="Nair G.R."/>
            <person name="Kaur G."/>
            <person name="Mayilraj S."/>
        </authorList>
    </citation>
    <scope>NUCLEOTIDE SEQUENCE [LARGE SCALE GENOMIC DNA]</scope>
    <source>
        <strain evidence="2">CD08_4</strain>
    </source>
</reference>
<dbReference type="OrthoDB" id="3173471at2"/>
<evidence type="ECO:0000313" key="2">
    <source>
        <dbReference type="Proteomes" id="UP000053512"/>
    </source>
</evidence>
<dbReference type="SUPFAM" id="SSF52980">
    <property type="entry name" value="Restriction endonuclease-like"/>
    <property type="match status" value="1"/>
</dbReference>
<protein>
    <recommendedName>
        <fullName evidence="3">DUF559 domain-containing protein</fullName>
    </recommendedName>
</protein>
<evidence type="ECO:0008006" key="3">
    <source>
        <dbReference type="Google" id="ProtNLM"/>
    </source>
</evidence>
<organism evidence="1 2">
    <name type="scientific">Kocuria rosea subsp. polaris</name>
    <dbReference type="NCBI Taxonomy" id="136273"/>
    <lineage>
        <taxon>Bacteria</taxon>
        <taxon>Bacillati</taxon>
        <taxon>Actinomycetota</taxon>
        <taxon>Actinomycetes</taxon>
        <taxon>Micrococcales</taxon>
        <taxon>Micrococcaceae</taxon>
        <taxon>Kocuria</taxon>
    </lineage>
</organism>
<dbReference type="Gene3D" id="3.40.960.10">
    <property type="entry name" value="VSR Endonuclease"/>
    <property type="match status" value="1"/>
</dbReference>
<name>A0A0W8IJ15_KOCRO</name>
<dbReference type="Proteomes" id="UP000053512">
    <property type="component" value="Unassembled WGS sequence"/>
</dbReference>
<dbReference type="InterPro" id="IPR011335">
    <property type="entry name" value="Restrct_endonuc-II-like"/>
</dbReference>
<evidence type="ECO:0000313" key="1">
    <source>
        <dbReference type="EMBL" id="KUG60033.1"/>
    </source>
</evidence>
<dbReference type="EMBL" id="LQBK01000011">
    <property type="protein sequence ID" value="KUG60033.1"/>
    <property type="molecule type" value="Genomic_DNA"/>
</dbReference>